<keyword evidence="3" id="KW-1185">Reference proteome</keyword>
<dbReference type="Proteomes" id="UP001207228">
    <property type="component" value="Unassembled WGS sequence"/>
</dbReference>
<protein>
    <recommendedName>
        <fullName evidence="4">Lipoprotein</fullName>
    </recommendedName>
</protein>
<dbReference type="RefSeq" id="WP_266054058.1">
    <property type="nucleotide sequence ID" value="NZ_JAPFQO010000013.1"/>
</dbReference>
<sequence>MKRTNKLPLLYMLGTMALVGAATCLFVYHCFDEADFELDTYDEHSEDYL</sequence>
<evidence type="ECO:0000313" key="3">
    <source>
        <dbReference type="Proteomes" id="UP001207228"/>
    </source>
</evidence>
<keyword evidence="1" id="KW-0472">Membrane</keyword>
<reference evidence="2 3" key="1">
    <citation type="submission" date="2022-11" db="EMBL/GenBank/DDBJ databases">
        <title>The characterization of three novel Bacteroidetes species and genomic analysis of their roles in tidal elemental geochemical cycles.</title>
        <authorList>
            <person name="Ma K.-J."/>
        </authorList>
    </citation>
    <scope>NUCLEOTIDE SEQUENCE [LARGE SCALE GENOMIC DNA]</scope>
    <source>
        <strain evidence="2 3">M82</strain>
    </source>
</reference>
<feature type="transmembrane region" description="Helical" evidence="1">
    <location>
        <begin position="7"/>
        <end position="28"/>
    </location>
</feature>
<dbReference type="EMBL" id="JAPFQO010000013">
    <property type="protein sequence ID" value="MCX2741822.1"/>
    <property type="molecule type" value="Genomic_DNA"/>
</dbReference>
<evidence type="ECO:0000256" key="1">
    <source>
        <dbReference type="SAM" id="Phobius"/>
    </source>
</evidence>
<evidence type="ECO:0000313" key="2">
    <source>
        <dbReference type="EMBL" id="MCX2741822.1"/>
    </source>
</evidence>
<keyword evidence="1" id="KW-0812">Transmembrane</keyword>
<comment type="caution">
    <text evidence="2">The sequence shown here is derived from an EMBL/GenBank/DDBJ whole genome shotgun (WGS) entry which is preliminary data.</text>
</comment>
<organism evidence="2 3">
    <name type="scientific">Pontibacter anaerobius</name>
    <dbReference type="NCBI Taxonomy" id="2993940"/>
    <lineage>
        <taxon>Bacteria</taxon>
        <taxon>Pseudomonadati</taxon>
        <taxon>Bacteroidota</taxon>
        <taxon>Cytophagia</taxon>
        <taxon>Cytophagales</taxon>
        <taxon>Hymenobacteraceae</taxon>
        <taxon>Pontibacter</taxon>
    </lineage>
</organism>
<gene>
    <name evidence="2" type="ORF">OO017_17835</name>
</gene>
<proteinExistence type="predicted"/>
<keyword evidence="1" id="KW-1133">Transmembrane helix</keyword>
<evidence type="ECO:0008006" key="4">
    <source>
        <dbReference type="Google" id="ProtNLM"/>
    </source>
</evidence>
<name>A0ABT3RJN4_9BACT</name>
<accession>A0ABT3RJN4</accession>